<dbReference type="OrthoDB" id="1101576at2759"/>
<accession>A0A8X6PZQ9</accession>
<dbReference type="PANTHER" id="PTHR45913:SF5">
    <property type="entry name" value="GENERAL TRANSCRIPTION FACTOR II-I REPEAT DOMAIN-CONTAINING PROTEIN 2A-LIKE PROTEIN"/>
    <property type="match status" value="1"/>
</dbReference>
<reference evidence="1" key="1">
    <citation type="submission" date="2020-08" db="EMBL/GenBank/DDBJ databases">
        <title>Multicomponent nature underlies the extraordinary mechanical properties of spider dragline silk.</title>
        <authorList>
            <person name="Kono N."/>
            <person name="Nakamura H."/>
            <person name="Mori M."/>
            <person name="Yoshida Y."/>
            <person name="Ohtoshi R."/>
            <person name="Malay A.D."/>
            <person name="Moran D.A.P."/>
            <person name="Tomita M."/>
            <person name="Numata K."/>
            <person name="Arakawa K."/>
        </authorList>
    </citation>
    <scope>NUCLEOTIDE SEQUENCE</scope>
</reference>
<protein>
    <submittedName>
        <fullName evidence="1">General transcription factor II-I repeat domain-containing protein 2A</fullName>
    </submittedName>
</protein>
<dbReference type="EMBL" id="BMAW01024641">
    <property type="protein sequence ID" value="GFT88768.1"/>
    <property type="molecule type" value="Genomic_DNA"/>
</dbReference>
<sequence>MLEDTEWLLEFAIFTDLLCHMSNSNAKMQGKNQFIDDNRAHLKTFKLKLNLFAGQLAMNDLSHVPKLKSISSVNEEKLKNYDASLKKLHFEFQLRFQCHSSRIGYFYYAFQYKLRISEVRFAA</sequence>
<organism evidence="1 2">
    <name type="scientific">Nephila pilipes</name>
    <name type="common">Giant wood spider</name>
    <name type="synonym">Nephila maculata</name>
    <dbReference type="NCBI Taxonomy" id="299642"/>
    <lineage>
        <taxon>Eukaryota</taxon>
        <taxon>Metazoa</taxon>
        <taxon>Ecdysozoa</taxon>
        <taxon>Arthropoda</taxon>
        <taxon>Chelicerata</taxon>
        <taxon>Arachnida</taxon>
        <taxon>Araneae</taxon>
        <taxon>Araneomorphae</taxon>
        <taxon>Entelegynae</taxon>
        <taxon>Araneoidea</taxon>
        <taxon>Nephilidae</taxon>
        <taxon>Nephila</taxon>
    </lineage>
</organism>
<dbReference type="Proteomes" id="UP000887013">
    <property type="component" value="Unassembled WGS sequence"/>
</dbReference>
<gene>
    <name evidence="1" type="primary">GTF2IRD2_22</name>
    <name evidence="1" type="ORF">NPIL_367291</name>
</gene>
<dbReference type="PANTHER" id="PTHR45913">
    <property type="entry name" value="EPM2A-INTERACTING PROTEIN 1"/>
    <property type="match status" value="1"/>
</dbReference>
<evidence type="ECO:0000313" key="1">
    <source>
        <dbReference type="EMBL" id="GFT88768.1"/>
    </source>
</evidence>
<name>A0A8X6PZQ9_NEPPI</name>
<dbReference type="AlphaFoldDB" id="A0A8X6PZQ9"/>
<keyword evidence="2" id="KW-1185">Reference proteome</keyword>
<comment type="caution">
    <text evidence="1">The sequence shown here is derived from an EMBL/GenBank/DDBJ whole genome shotgun (WGS) entry which is preliminary data.</text>
</comment>
<proteinExistence type="predicted"/>
<evidence type="ECO:0000313" key="2">
    <source>
        <dbReference type="Proteomes" id="UP000887013"/>
    </source>
</evidence>